<dbReference type="OrthoDB" id="9803224at2"/>
<dbReference type="Gene3D" id="3.90.1170.40">
    <property type="entry name" value="Molybdopterin biosynthesis MoaE subunit"/>
    <property type="match status" value="1"/>
</dbReference>
<proteinExistence type="inferred from homology"/>
<sequence length="145" mass="16616">MAIALRPDPFEPYAELLEYQAGQPRLSGQYGATCAFVGTMRDFNEGDTVRAMTLEHYPGMTENQLGHILDEARRRWTFLDALVIHRVGDILPGQPIVLVAVWSAHRNAAFEACRYLMEELKHRAPFWKKETLAQGERWVERNTEG</sequence>
<name>A0A1Y6D3H0_9GAMM</name>
<comment type="subunit">
    <text evidence="6">Heterotetramer of 2 MoaD subunits and 2 MoaE subunits. Also stable as homodimer. The enzyme changes between these two forms during catalysis.</text>
</comment>
<evidence type="ECO:0000256" key="2">
    <source>
        <dbReference type="ARBA" id="ARBA00005426"/>
    </source>
</evidence>
<comment type="pathway">
    <text evidence="1">Cofactor biosynthesis; molybdopterin biosynthesis.</text>
</comment>
<dbReference type="Pfam" id="PF02391">
    <property type="entry name" value="MoaE"/>
    <property type="match status" value="1"/>
</dbReference>
<dbReference type="SUPFAM" id="SSF54690">
    <property type="entry name" value="Molybdopterin synthase subunit MoaE"/>
    <property type="match status" value="1"/>
</dbReference>
<dbReference type="CDD" id="cd00756">
    <property type="entry name" value="MoaE"/>
    <property type="match status" value="1"/>
</dbReference>
<dbReference type="InterPro" id="IPR036563">
    <property type="entry name" value="MoaE_sf"/>
</dbReference>
<evidence type="ECO:0000256" key="8">
    <source>
        <dbReference type="ARBA" id="ARBA00030407"/>
    </source>
</evidence>
<evidence type="ECO:0000313" key="13">
    <source>
        <dbReference type="Proteomes" id="UP000192923"/>
    </source>
</evidence>
<evidence type="ECO:0000256" key="4">
    <source>
        <dbReference type="ARBA" id="ARBA00013858"/>
    </source>
</evidence>
<gene>
    <name evidence="12" type="ORF">SAMN02949497_4565</name>
</gene>
<dbReference type="AlphaFoldDB" id="A0A1Y6D3H0"/>
<evidence type="ECO:0000313" key="12">
    <source>
        <dbReference type="EMBL" id="SMF97146.1"/>
    </source>
</evidence>
<evidence type="ECO:0000256" key="7">
    <source>
        <dbReference type="ARBA" id="ARBA00029745"/>
    </source>
</evidence>
<dbReference type="EMBL" id="FXAM01000001">
    <property type="protein sequence ID" value="SMF97146.1"/>
    <property type="molecule type" value="Genomic_DNA"/>
</dbReference>
<evidence type="ECO:0000256" key="9">
    <source>
        <dbReference type="ARBA" id="ARBA00030781"/>
    </source>
</evidence>
<accession>A0A1Y6D3H0</accession>
<evidence type="ECO:0000256" key="3">
    <source>
        <dbReference type="ARBA" id="ARBA00011950"/>
    </source>
</evidence>
<evidence type="ECO:0000256" key="5">
    <source>
        <dbReference type="ARBA" id="ARBA00023150"/>
    </source>
</evidence>
<evidence type="ECO:0000256" key="10">
    <source>
        <dbReference type="ARBA" id="ARBA00032474"/>
    </source>
</evidence>
<dbReference type="UniPathway" id="UPA00344"/>
<dbReference type="PANTHER" id="PTHR23404">
    <property type="entry name" value="MOLYBDOPTERIN SYNTHASE RELATED"/>
    <property type="match status" value="1"/>
</dbReference>
<evidence type="ECO:0000256" key="11">
    <source>
        <dbReference type="ARBA" id="ARBA00049878"/>
    </source>
</evidence>
<dbReference type="Proteomes" id="UP000192923">
    <property type="component" value="Unassembled WGS sequence"/>
</dbReference>
<dbReference type="GO" id="GO:0030366">
    <property type="term" value="F:molybdopterin synthase activity"/>
    <property type="evidence" value="ECO:0007669"/>
    <property type="project" value="UniProtKB-EC"/>
</dbReference>
<dbReference type="RefSeq" id="WP_085215963.1">
    <property type="nucleotide sequence ID" value="NZ_FXAM01000001.1"/>
</dbReference>
<evidence type="ECO:0000256" key="6">
    <source>
        <dbReference type="ARBA" id="ARBA00026066"/>
    </source>
</evidence>
<comment type="similarity">
    <text evidence="2">Belongs to the MoaE family.</text>
</comment>
<dbReference type="InterPro" id="IPR003448">
    <property type="entry name" value="Mopterin_biosynth_MoaE"/>
</dbReference>
<dbReference type="STRING" id="1760988.SAMN02949497_4565"/>
<keyword evidence="5" id="KW-0501">Molybdenum cofactor biosynthesis</keyword>
<evidence type="ECO:0000256" key="1">
    <source>
        <dbReference type="ARBA" id="ARBA00005046"/>
    </source>
</evidence>
<keyword evidence="13" id="KW-1185">Reference proteome</keyword>
<protein>
    <recommendedName>
        <fullName evidence="4">Molybdopterin synthase catalytic subunit</fullName>
        <ecNumber evidence="3">2.8.1.12</ecNumber>
    </recommendedName>
    <alternativeName>
        <fullName evidence="9">MPT synthase subunit 2</fullName>
    </alternativeName>
    <alternativeName>
        <fullName evidence="7">Molybdenum cofactor biosynthesis protein E</fullName>
    </alternativeName>
    <alternativeName>
        <fullName evidence="8">Molybdopterin-converting factor large subunit</fullName>
    </alternativeName>
    <alternativeName>
        <fullName evidence="10">Molybdopterin-converting factor subunit 2</fullName>
    </alternativeName>
</protein>
<comment type="catalytic activity">
    <reaction evidence="11">
        <text>2 [molybdopterin-synthase sulfur-carrier protein]-C-terminal-Gly-aminoethanethioate + cyclic pyranopterin phosphate + H2O = molybdopterin + 2 [molybdopterin-synthase sulfur-carrier protein]-C-terminal Gly-Gly + 2 H(+)</text>
        <dbReference type="Rhea" id="RHEA:26333"/>
        <dbReference type="Rhea" id="RHEA-COMP:12202"/>
        <dbReference type="Rhea" id="RHEA-COMP:19907"/>
        <dbReference type="ChEBI" id="CHEBI:15377"/>
        <dbReference type="ChEBI" id="CHEBI:15378"/>
        <dbReference type="ChEBI" id="CHEBI:58698"/>
        <dbReference type="ChEBI" id="CHEBI:59648"/>
        <dbReference type="ChEBI" id="CHEBI:90778"/>
        <dbReference type="ChEBI" id="CHEBI:232372"/>
        <dbReference type="EC" id="2.8.1.12"/>
    </reaction>
</comment>
<dbReference type="EC" id="2.8.1.12" evidence="3"/>
<organism evidence="12 13">
    <name type="scientific">Methylomagnum ishizawai</name>
    <dbReference type="NCBI Taxonomy" id="1760988"/>
    <lineage>
        <taxon>Bacteria</taxon>
        <taxon>Pseudomonadati</taxon>
        <taxon>Pseudomonadota</taxon>
        <taxon>Gammaproteobacteria</taxon>
        <taxon>Methylococcales</taxon>
        <taxon>Methylococcaceae</taxon>
        <taxon>Methylomagnum</taxon>
    </lineage>
</organism>
<reference evidence="12 13" key="1">
    <citation type="submission" date="2016-12" db="EMBL/GenBank/DDBJ databases">
        <authorList>
            <person name="Song W.-J."/>
            <person name="Kurnit D.M."/>
        </authorList>
    </citation>
    <scope>NUCLEOTIDE SEQUENCE [LARGE SCALE GENOMIC DNA]</scope>
    <source>
        <strain evidence="12 13">175</strain>
    </source>
</reference>
<dbReference type="GO" id="GO:0006777">
    <property type="term" value="P:Mo-molybdopterin cofactor biosynthetic process"/>
    <property type="evidence" value="ECO:0007669"/>
    <property type="project" value="UniProtKB-KW"/>
</dbReference>